<protein>
    <recommendedName>
        <fullName evidence="1">DUF4214 domain-containing protein</fullName>
    </recommendedName>
</protein>
<dbReference type="InterPro" id="IPR025282">
    <property type="entry name" value="DUF4214"/>
</dbReference>
<dbReference type="RefSeq" id="WP_343893936.1">
    <property type="nucleotide sequence ID" value="NZ_BAAAFZ010000008.1"/>
</dbReference>
<accession>A0ABN1ER54</accession>
<proteinExistence type="predicted"/>
<comment type="caution">
    <text evidence="2">The sequence shown here is derived from an EMBL/GenBank/DDBJ whole genome shotgun (WGS) entry which is preliminary data.</text>
</comment>
<dbReference type="EMBL" id="BAAAFZ010000008">
    <property type="protein sequence ID" value="GAA0572365.1"/>
    <property type="molecule type" value="Genomic_DNA"/>
</dbReference>
<organism evidence="2 3">
    <name type="scientific">Craurococcus roseus</name>
    <dbReference type="NCBI Taxonomy" id="77585"/>
    <lineage>
        <taxon>Bacteria</taxon>
        <taxon>Pseudomonadati</taxon>
        <taxon>Pseudomonadota</taxon>
        <taxon>Alphaproteobacteria</taxon>
        <taxon>Acetobacterales</taxon>
        <taxon>Acetobacteraceae</taxon>
        <taxon>Craurococcus</taxon>
    </lineage>
</organism>
<evidence type="ECO:0000259" key="1">
    <source>
        <dbReference type="Pfam" id="PF13946"/>
    </source>
</evidence>
<reference evidence="2 3" key="1">
    <citation type="journal article" date="2019" name="Int. J. Syst. Evol. Microbiol.">
        <title>The Global Catalogue of Microorganisms (GCM) 10K type strain sequencing project: providing services to taxonomists for standard genome sequencing and annotation.</title>
        <authorList>
            <consortium name="The Broad Institute Genomics Platform"/>
            <consortium name="The Broad Institute Genome Sequencing Center for Infectious Disease"/>
            <person name="Wu L."/>
            <person name="Ma J."/>
        </authorList>
    </citation>
    <scope>NUCLEOTIDE SEQUENCE [LARGE SCALE GENOMIC DNA]</scope>
    <source>
        <strain evidence="2 3">JCM 9933</strain>
    </source>
</reference>
<dbReference type="Proteomes" id="UP001501588">
    <property type="component" value="Unassembled WGS sequence"/>
</dbReference>
<dbReference type="Pfam" id="PF13946">
    <property type="entry name" value="DUF4214"/>
    <property type="match status" value="2"/>
</dbReference>
<name>A0ABN1ER54_9PROT</name>
<dbReference type="Gene3D" id="2.60.40.2700">
    <property type="match status" value="5"/>
</dbReference>
<feature type="domain" description="DUF4214" evidence="1">
    <location>
        <begin position="586"/>
        <end position="651"/>
    </location>
</feature>
<evidence type="ECO:0000313" key="2">
    <source>
        <dbReference type="EMBL" id="GAA0572365.1"/>
    </source>
</evidence>
<feature type="domain" description="DUF4214" evidence="1">
    <location>
        <begin position="709"/>
        <end position="772"/>
    </location>
</feature>
<gene>
    <name evidence="2" type="ORF">GCM10009416_08760</name>
</gene>
<evidence type="ECO:0000313" key="3">
    <source>
        <dbReference type="Proteomes" id="UP001501588"/>
    </source>
</evidence>
<keyword evidence="3" id="KW-1185">Reference proteome</keyword>
<sequence length="780" mass="79434">MATNVVLSGTPTEDAALSYTLDPPASVATSQVWESSTNGTVWTPIPGATAPTFTPGDDEAGKSLRVVVQIDEGGTPSTATSDAAVVANLNDLPTGTFTITGTATQGETLTSADLVSDADGTTGGRTYQWEVQTAPDTWTKIDGATDSTFTLTQATVGKSVRAVVSFTDDKGTPESVNSNAIANIAEANIAPGGSLTVEGTLKVGQTVNMADLVYDDDGIAPDGRSYQWQVQNANGDWVPLEGASGNQPFTLTEAQLGRPLRAVVSFTDGDGKAETVLGTPSAPVAAAGNSAPTGVPVLGYGSGNAPVENAAITVDVTAVKDADGVGTFTYAWSREGANGTWSPIAGATGASYTPGDADVGAKLKVEASYTDGGGAKEVVTAETAAAVGNVNDAPTGAIALSGQAVRGQAITASTESLADADGIGPISLQWERADSNGGWAPIAGATAAAYTPAEADVGLVLRAVATWTDGHGTDEKVVAETGAVAAAGKAIELPPPEPGETRENAAADEWTSTDLARMIAEGGTFAPPVGVESVQLADGVLSFGTGTTEAFVARLYLGLLGREGDVEGLAFTGEAARDGFPKAVLADVFLSSAEYKARVGDQTDAEFVQGLYTAFLGRAGDASERGFWTDALDGGVSRAGVASSIAGSAESGSHLQASTTGVFVADVESIYARSLYNCSLGREADAPGLLHWSNVLEQGIALRTLGDQFDESAEFNARHGASTDGAFVESLYQTGMGRQADAAGLDYWTGFLESGQMGRGELALVFSMAQEVRNGLDWPL</sequence>